<evidence type="ECO:0008006" key="3">
    <source>
        <dbReference type="Google" id="ProtNLM"/>
    </source>
</evidence>
<dbReference type="SUPFAM" id="SSF55781">
    <property type="entry name" value="GAF domain-like"/>
    <property type="match status" value="1"/>
</dbReference>
<evidence type="ECO:0000313" key="1">
    <source>
        <dbReference type="EMBL" id="TMW67029.1"/>
    </source>
</evidence>
<dbReference type="PANTHER" id="PTHR43102:SF2">
    <property type="entry name" value="GAF DOMAIN-CONTAINING PROTEIN"/>
    <property type="match status" value="1"/>
</dbReference>
<keyword evidence="2" id="KW-1185">Reference proteome</keyword>
<dbReference type="InterPro" id="IPR029016">
    <property type="entry name" value="GAF-like_dom_sf"/>
</dbReference>
<reference evidence="1" key="1">
    <citation type="submission" date="2019-03" db="EMBL/GenBank/DDBJ databases">
        <title>Long read genome sequence of the mycoparasitic Pythium oligandrum ATCC 38472 isolated from sugarbeet rhizosphere.</title>
        <authorList>
            <person name="Gaulin E."/>
        </authorList>
    </citation>
    <scope>NUCLEOTIDE SEQUENCE</scope>
    <source>
        <strain evidence="1">ATCC 38472_TT</strain>
    </source>
</reference>
<dbReference type="Gene3D" id="3.30.450.40">
    <property type="match status" value="1"/>
</dbReference>
<name>A0A8K1CP43_PYTOL</name>
<dbReference type="PANTHER" id="PTHR43102">
    <property type="entry name" value="SLR1143 PROTEIN"/>
    <property type="match status" value="1"/>
</dbReference>
<dbReference type="InterPro" id="IPR011011">
    <property type="entry name" value="Znf_FYVE_PHD"/>
</dbReference>
<dbReference type="OrthoDB" id="303614at2759"/>
<protein>
    <recommendedName>
        <fullName evidence="3">FYVE-type domain-containing protein</fullName>
    </recommendedName>
</protein>
<dbReference type="SUPFAM" id="SSF57903">
    <property type="entry name" value="FYVE/PHD zinc finger"/>
    <property type="match status" value="1"/>
</dbReference>
<dbReference type="Proteomes" id="UP000794436">
    <property type="component" value="Unassembled WGS sequence"/>
</dbReference>
<dbReference type="EMBL" id="SPLM01000006">
    <property type="protein sequence ID" value="TMW67029.1"/>
    <property type="molecule type" value="Genomic_DNA"/>
</dbReference>
<sequence>MPSTTIATSDHPVFKRFSRQQLVTRRRNIGYQTLVLQPTFPRAKRCKHCGRQFDSVWKEFQCHVCGLWVCQPCSYVLERERELQCITFMRSCVGCQPMLNKWLDPDLLAQFASSSWVVSCSKRQLSLNLSDILRMKECRRPALTVLKYLGRPVDPASPCVDTITEDEWVAATSEGSVGSPRHGSIVSNNAEETVVERVQHLVQQCFEVVIPEEPISDCLFAESNGSRLYPIHYDDPDEPPDAPVISSELERQAAIARYGLLTRSLNTPEIQLICNLAAQELECWAAFISIVSGDTQQFVASSPGTPCGEPNKRSQTFCSYALTSPLPYMIRDASLDIRFRNFDVVRGPANLVFYVGFPIVDESNNTMALLCVLDKKPRKNITTMQYSVAKRLAAVVSALWKELLVGMVKS</sequence>
<accession>A0A8K1CP43</accession>
<dbReference type="AlphaFoldDB" id="A0A8K1CP43"/>
<organism evidence="1 2">
    <name type="scientific">Pythium oligandrum</name>
    <name type="common">Mycoparasitic fungus</name>
    <dbReference type="NCBI Taxonomy" id="41045"/>
    <lineage>
        <taxon>Eukaryota</taxon>
        <taxon>Sar</taxon>
        <taxon>Stramenopiles</taxon>
        <taxon>Oomycota</taxon>
        <taxon>Peronosporomycetes</taxon>
        <taxon>Pythiales</taxon>
        <taxon>Pythiaceae</taxon>
        <taxon>Pythium</taxon>
    </lineage>
</organism>
<dbReference type="CDD" id="cd00065">
    <property type="entry name" value="FYVE_like_SF"/>
    <property type="match status" value="1"/>
</dbReference>
<proteinExistence type="predicted"/>
<evidence type="ECO:0000313" key="2">
    <source>
        <dbReference type="Proteomes" id="UP000794436"/>
    </source>
</evidence>
<gene>
    <name evidence="1" type="ORF">Poli38472_012145</name>
</gene>
<comment type="caution">
    <text evidence="1">The sequence shown here is derived from an EMBL/GenBank/DDBJ whole genome shotgun (WGS) entry which is preliminary data.</text>
</comment>